<protein>
    <submittedName>
        <fullName evidence="1">Transposase IS4 family protein</fullName>
    </submittedName>
</protein>
<gene>
    <name evidence="1" type="ORF">MBAV_005608</name>
</gene>
<evidence type="ECO:0000313" key="1">
    <source>
        <dbReference type="EMBL" id="KJU82190.1"/>
    </source>
</evidence>
<reference evidence="1 2" key="1">
    <citation type="submission" date="2015-02" db="EMBL/GenBank/DDBJ databases">
        <title>Single-cell genomics of uncultivated deep-branching MTB reveals a conserved set of magnetosome genes.</title>
        <authorList>
            <person name="Kolinko S."/>
            <person name="Richter M."/>
            <person name="Glockner F.O."/>
            <person name="Brachmann A."/>
            <person name="Schuler D."/>
        </authorList>
    </citation>
    <scope>NUCLEOTIDE SEQUENCE [LARGE SCALE GENOMIC DNA]</scope>
    <source>
        <strain evidence="1">TM-1</strain>
    </source>
</reference>
<evidence type="ECO:0000313" key="2">
    <source>
        <dbReference type="Proteomes" id="UP000033423"/>
    </source>
</evidence>
<sequence length="472" mass="52834">MYVRIYHKKQNGKIYRTAYIAQTIRQGKKTIVRHVLNISHLSDAQIDAIKNAFKAAKKDKNHANGLEVFNSRSFGAFYVFHELARGLGLHRLLGSERDAMLFLYVVIARAIHPGSMRATAFWSRRLPLFETMGLESGFTEDDLCEAITRIMPKQAEIEEALFEPLRIKGASDLFLYSLSSLSGPLSYSVAGDGTGDCDHYGRYDDEVDGHRPITIGLFTSCDGKPLSIQLLSSSTEPQTFSKQIKDTINRFGVKRITMVCSCGSIPKKDADLKGLHYVTAVPEVQLKALKSAGVIDVKAVDERLVQAHAEGTRYIIKRYRNVARDEAMMLGGCSCLKTDLMTDDVEKQLIYERYNSLQRIQQDLRNMDVTNIIHESACDKDRAEVDMFIVMLAMRLLHEFQRKVEGMAEVYDELISVLSDIVCVDEAIGSVRITKVVKPVGLAQEVLNRLGMSLPDTLSVICPINPIGTDDN</sequence>
<name>A0A0F3GJT3_9BACT</name>
<comment type="caution">
    <text evidence="1">The sequence shown here is derived from an EMBL/GenBank/DDBJ whole genome shotgun (WGS) entry which is preliminary data.</text>
</comment>
<dbReference type="EMBL" id="LACI01002403">
    <property type="protein sequence ID" value="KJU82190.1"/>
    <property type="molecule type" value="Genomic_DNA"/>
</dbReference>
<accession>A0A0F3GJT3</accession>
<dbReference type="AlphaFoldDB" id="A0A0F3GJT3"/>
<keyword evidence="2" id="KW-1185">Reference proteome</keyword>
<dbReference type="Proteomes" id="UP000033423">
    <property type="component" value="Unassembled WGS sequence"/>
</dbReference>
<organism evidence="1 2">
    <name type="scientific">Candidatus Magnetobacterium bavaricum</name>
    <dbReference type="NCBI Taxonomy" id="29290"/>
    <lineage>
        <taxon>Bacteria</taxon>
        <taxon>Pseudomonadati</taxon>
        <taxon>Nitrospirota</taxon>
        <taxon>Thermodesulfovibrionia</taxon>
        <taxon>Thermodesulfovibrionales</taxon>
        <taxon>Candidatus Magnetobacteriaceae</taxon>
        <taxon>Candidatus Magnetobacterium</taxon>
    </lineage>
</organism>
<proteinExistence type="predicted"/>